<proteinExistence type="predicted"/>
<keyword evidence="3" id="KW-1185">Reference proteome</keyword>
<sequence length="252" mass="27335">MGVFTADPLPRDFSFPVALPPRLKRLVVENAPGAVCCLLLHFIPPPGLRLHLIAACPSFPVDVELHILGQVSVVIVDFTDNLKITGVANQRDTSMLEIRAPPPPGGDQPTGPPARGHSAAARAVHNGLGPDQQVVRKLTINADVSHMPKEDWRWDGRAVCGSSASSTEQWAAPAPFSRRCPSAESSIYWQWQVSGMGTRMTSVRFYAPWRGATEESLAISNIEGHVKSKTPNTLVHFEVSQEGLRGCSGGYW</sequence>
<dbReference type="InParanoid" id="A0A5C3PIE1"/>
<dbReference type="Proteomes" id="UP000308197">
    <property type="component" value="Unassembled WGS sequence"/>
</dbReference>
<accession>A0A5C3PIE1</accession>
<feature type="compositionally biased region" description="Pro residues" evidence="1">
    <location>
        <begin position="100"/>
        <end position="112"/>
    </location>
</feature>
<reference evidence="2 3" key="1">
    <citation type="journal article" date="2019" name="Nat. Ecol. Evol.">
        <title>Megaphylogeny resolves global patterns of mushroom evolution.</title>
        <authorList>
            <person name="Varga T."/>
            <person name="Krizsan K."/>
            <person name="Foldi C."/>
            <person name="Dima B."/>
            <person name="Sanchez-Garcia M."/>
            <person name="Sanchez-Ramirez S."/>
            <person name="Szollosi G.J."/>
            <person name="Szarkandi J.G."/>
            <person name="Papp V."/>
            <person name="Albert L."/>
            <person name="Andreopoulos W."/>
            <person name="Angelini C."/>
            <person name="Antonin V."/>
            <person name="Barry K.W."/>
            <person name="Bougher N.L."/>
            <person name="Buchanan P."/>
            <person name="Buyck B."/>
            <person name="Bense V."/>
            <person name="Catcheside P."/>
            <person name="Chovatia M."/>
            <person name="Cooper J."/>
            <person name="Damon W."/>
            <person name="Desjardin D."/>
            <person name="Finy P."/>
            <person name="Geml J."/>
            <person name="Haridas S."/>
            <person name="Hughes K."/>
            <person name="Justo A."/>
            <person name="Karasinski D."/>
            <person name="Kautmanova I."/>
            <person name="Kiss B."/>
            <person name="Kocsube S."/>
            <person name="Kotiranta H."/>
            <person name="LaButti K.M."/>
            <person name="Lechner B.E."/>
            <person name="Liimatainen K."/>
            <person name="Lipzen A."/>
            <person name="Lukacs Z."/>
            <person name="Mihaltcheva S."/>
            <person name="Morgado L.N."/>
            <person name="Niskanen T."/>
            <person name="Noordeloos M.E."/>
            <person name="Ohm R.A."/>
            <person name="Ortiz-Santana B."/>
            <person name="Ovrebo C."/>
            <person name="Racz N."/>
            <person name="Riley R."/>
            <person name="Savchenko A."/>
            <person name="Shiryaev A."/>
            <person name="Soop K."/>
            <person name="Spirin V."/>
            <person name="Szebenyi C."/>
            <person name="Tomsovsky M."/>
            <person name="Tulloss R.E."/>
            <person name="Uehling J."/>
            <person name="Grigoriev I.V."/>
            <person name="Vagvolgyi C."/>
            <person name="Papp T."/>
            <person name="Martin F.M."/>
            <person name="Miettinen O."/>
            <person name="Hibbett D.S."/>
            <person name="Nagy L.G."/>
        </authorList>
    </citation>
    <scope>NUCLEOTIDE SEQUENCE [LARGE SCALE GENOMIC DNA]</scope>
    <source>
        <strain evidence="2 3">HHB13444</strain>
    </source>
</reference>
<gene>
    <name evidence="2" type="ORF">K466DRAFT_564629</name>
</gene>
<name>A0A5C3PIE1_9APHY</name>
<dbReference type="EMBL" id="ML211104">
    <property type="protein sequence ID" value="TFK88649.1"/>
    <property type="molecule type" value="Genomic_DNA"/>
</dbReference>
<dbReference type="AlphaFoldDB" id="A0A5C3PIE1"/>
<protein>
    <submittedName>
        <fullName evidence="2">Uncharacterized protein</fullName>
    </submittedName>
</protein>
<evidence type="ECO:0000313" key="2">
    <source>
        <dbReference type="EMBL" id="TFK88649.1"/>
    </source>
</evidence>
<feature type="region of interest" description="Disordered" evidence="1">
    <location>
        <begin position="99"/>
        <end position="120"/>
    </location>
</feature>
<evidence type="ECO:0000313" key="3">
    <source>
        <dbReference type="Proteomes" id="UP000308197"/>
    </source>
</evidence>
<evidence type="ECO:0000256" key="1">
    <source>
        <dbReference type="SAM" id="MobiDB-lite"/>
    </source>
</evidence>
<organism evidence="2 3">
    <name type="scientific">Polyporus arcularius HHB13444</name>
    <dbReference type="NCBI Taxonomy" id="1314778"/>
    <lineage>
        <taxon>Eukaryota</taxon>
        <taxon>Fungi</taxon>
        <taxon>Dikarya</taxon>
        <taxon>Basidiomycota</taxon>
        <taxon>Agaricomycotina</taxon>
        <taxon>Agaricomycetes</taxon>
        <taxon>Polyporales</taxon>
        <taxon>Polyporaceae</taxon>
        <taxon>Polyporus</taxon>
    </lineage>
</organism>